<name>A0A9Q1UW91_CLOBO</name>
<comment type="caution">
    <text evidence="1">The sequence shown here is derived from an EMBL/GenBank/DDBJ whole genome shotgun (WGS) entry which is preliminary data.</text>
</comment>
<dbReference type="Gene3D" id="2.60.270.50">
    <property type="match status" value="1"/>
</dbReference>
<accession>A0A9Q1UW91</accession>
<organism evidence="1 2">
    <name type="scientific">Clostridium botulinum</name>
    <dbReference type="NCBI Taxonomy" id="1491"/>
    <lineage>
        <taxon>Bacteria</taxon>
        <taxon>Bacillati</taxon>
        <taxon>Bacillota</taxon>
        <taxon>Clostridia</taxon>
        <taxon>Eubacteriales</taxon>
        <taxon>Clostridiaceae</taxon>
        <taxon>Clostridium</taxon>
    </lineage>
</organism>
<evidence type="ECO:0000313" key="2">
    <source>
        <dbReference type="Proteomes" id="UP000037540"/>
    </source>
</evidence>
<protein>
    <submittedName>
        <fullName evidence="1">Uncharacterized protein</fullName>
    </submittedName>
</protein>
<evidence type="ECO:0000313" key="1">
    <source>
        <dbReference type="EMBL" id="KOA82333.1"/>
    </source>
</evidence>
<dbReference type="Proteomes" id="UP000037540">
    <property type="component" value="Unassembled WGS sequence"/>
</dbReference>
<dbReference type="AlphaFoldDB" id="A0A9Q1UW91"/>
<proteinExistence type="predicted"/>
<dbReference type="EMBL" id="LGVR01000109">
    <property type="protein sequence ID" value="KOA82333.1"/>
    <property type="molecule type" value="Genomic_DNA"/>
</dbReference>
<gene>
    <name evidence="1" type="ORF">ADU74_13665</name>
</gene>
<dbReference type="RefSeq" id="WP_013725868.1">
    <property type="nucleotide sequence ID" value="NZ_LGVO01000026.1"/>
</dbReference>
<dbReference type="OrthoDB" id="1933009at2"/>
<reference evidence="1 2" key="1">
    <citation type="submission" date="2015-07" db="EMBL/GenBank/DDBJ databases">
        <title>Draft genome sequences of 17 French Clostridium botulinum group III.</title>
        <authorList>
            <person name="Woudstra C."/>
            <person name="Le Marechal C."/>
            <person name="Souillard R."/>
            <person name="Bayon-Auboyer M.-H."/>
            <person name="Dessouter D."/>
            <person name="Fach P."/>
        </authorList>
    </citation>
    <scope>NUCLEOTIDE SEQUENCE [LARGE SCALE GENOMIC DNA]</scope>
    <source>
        <strain evidence="1 2">12LNRI-CD</strain>
    </source>
</reference>
<sequence>MLDFLRQTAFDRPTNVYIQNNTDKQFNLFKIDLQSGVLMQKPPDVIKAGQIGYFKGDQTGLVGSSGFITYKTQIGSLITYISFYWSHPEGATSSIYYGYSSPFGVFYITPKNKLDSSQKAKNQMQKVKDWTTDEYINKSVLTLNPTGHYQSVTYLVQYSL</sequence>